<evidence type="ECO:0000313" key="2">
    <source>
        <dbReference type="Proteomes" id="UP000248729"/>
    </source>
</evidence>
<dbReference type="RefSeq" id="WP_102942682.1">
    <property type="nucleotide sequence ID" value="NZ_QLTR01000020.1"/>
</dbReference>
<accession>A0A2J8GIP6</accession>
<dbReference type="Proteomes" id="UP000248729">
    <property type="component" value="Unassembled WGS sequence"/>
</dbReference>
<protein>
    <submittedName>
        <fullName evidence="1">Uncharacterized protein</fullName>
    </submittedName>
</protein>
<evidence type="ECO:0000313" key="1">
    <source>
        <dbReference type="EMBL" id="RAS60916.1"/>
    </source>
</evidence>
<dbReference type="STRING" id="1348635.GCA_000740015_03138"/>
<sequence>MKAIKYTISIMLVVLLAGCGRVQPIMNVENTPVAYNLQSDEVKAAIVVAATNRGWVISNSTPTELTAKLVARDHSAEIRIPYSDKYYSIIYVGSVNLKAGGGNIHRNYNRWVNNLNVDIQKQLARASVK</sequence>
<organism evidence="1 2">
    <name type="scientific">Vibrio diazotrophicus</name>
    <dbReference type="NCBI Taxonomy" id="685"/>
    <lineage>
        <taxon>Bacteria</taxon>
        <taxon>Pseudomonadati</taxon>
        <taxon>Pseudomonadota</taxon>
        <taxon>Gammaproteobacteria</taxon>
        <taxon>Vibrionales</taxon>
        <taxon>Vibrionaceae</taxon>
        <taxon>Vibrio</taxon>
    </lineage>
</organism>
<reference evidence="1 2" key="1">
    <citation type="submission" date="2018-06" db="EMBL/GenBank/DDBJ databases">
        <title>Freshwater and sediment microbial communities from various areas in North America, analyzing microbe dynamics in response to fracking.</title>
        <authorList>
            <person name="Lamendella R."/>
        </authorList>
    </citation>
    <scope>NUCLEOTIDE SEQUENCE [LARGE SCALE GENOMIC DNA]</scope>
    <source>
        <strain evidence="1 2">99A</strain>
    </source>
</reference>
<dbReference type="EMBL" id="QLTR01000020">
    <property type="protein sequence ID" value="RAS60916.1"/>
    <property type="molecule type" value="Genomic_DNA"/>
</dbReference>
<comment type="caution">
    <text evidence="1">The sequence shown here is derived from an EMBL/GenBank/DDBJ whole genome shotgun (WGS) entry which is preliminary data.</text>
</comment>
<name>A0A2J8GIP6_VIBDI</name>
<dbReference type="PROSITE" id="PS51257">
    <property type="entry name" value="PROKAR_LIPOPROTEIN"/>
    <property type="match status" value="1"/>
</dbReference>
<gene>
    <name evidence="1" type="ORF">DET48_12024</name>
</gene>
<proteinExistence type="predicted"/>
<dbReference type="AlphaFoldDB" id="A0A2J8GIP6"/>